<evidence type="ECO:0000259" key="4">
    <source>
        <dbReference type="PROSITE" id="PS50048"/>
    </source>
</evidence>
<organism evidence="5 6">
    <name type="scientific">Rhizoctonia solani</name>
    <dbReference type="NCBI Taxonomy" id="456999"/>
    <lineage>
        <taxon>Eukaryota</taxon>
        <taxon>Fungi</taxon>
        <taxon>Dikarya</taxon>
        <taxon>Basidiomycota</taxon>
        <taxon>Agaricomycotina</taxon>
        <taxon>Agaricomycetes</taxon>
        <taxon>Cantharellales</taxon>
        <taxon>Ceratobasidiaceae</taxon>
        <taxon>Rhizoctonia</taxon>
    </lineage>
</organism>
<gene>
    <name evidence="5" type="ORF">RDB_LOCUS18828</name>
</gene>
<dbReference type="GO" id="GO:0000981">
    <property type="term" value="F:DNA-binding transcription factor activity, RNA polymerase II-specific"/>
    <property type="evidence" value="ECO:0007669"/>
    <property type="project" value="InterPro"/>
</dbReference>
<feature type="compositionally biased region" description="Polar residues" evidence="3">
    <location>
        <begin position="85"/>
        <end position="108"/>
    </location>
</feature>
<evidence type="ECO:0000256" key="2">
    <source>
        <dbReference type="ARBA" id="ARBA00023242"/>
    </source>
</evidence>
<dbReference type="InterPro" id="IPR021858">
    <property type="entry name" value="Fun_TF"/>
</dbReference>
<accession>A0A8H2XJ47</accession>
<evidence type="ECO:0000256" key="3">
    <source>
        <dbReference type="SAM" id="MobiDB-lite"/>
    </source>
</evidence>
<dbReference type="PROSITE" id="PS50048">
    <property type="entry name" value="ZN2_CY6_FUNGAL_2"/>
    <property type="match status" value="1"/>
</dbReference>
<dbReference type="PANTHER" id="PTHR37534:SF46">
    <property type="entry name" value="ZN(II)2CYS6 TRANSCRIPTION FACTOR (EUROFUNG)"/>
    <property type="match status" value="1"/>
</dbReference>
<dbReference type="SMART" id="SM00066">
    <property type="entry name" value="GAL4"/>
    <property type="match status" value="1"/>
</dbReference>
<evidence type="ECO:0000256" key="1">
    <source>
        <dbReference type="ARBA" id="ARBA00004123"/>
    </source>
</evidence>
<dbReference type="AlphaFoldDB" id="A0A8H2XJ47"/>
<dbReference type="PROSITE" id="PS00463">
    <property type="entry name" value="ZN2_CY6_FUNGAL_1"/>
    <property type="match status" value="1"/>
</dbReference>
<dbReference type="GO" id="GO:0005634">
    <property type="term" value="C:nucleus"/>
    <property type="evidence" value="ECO:0007669"/>
    <property type="project" value="UniProtKB-SubCell"/>
</dbReference>
<keyword evidence="2" id="KW-0539">Nucleus</keyword>
<evidence type="ECO:0000313" key="6">
    <source>
        <dbReference type="Proteomes" id="UP000663853"/>
    </source>
</evidence>
<reference evidence="5" key="1">
    <citation type="submission" date="2021-01" db="EMBL/GenBank/DDBJ databases">
        <authorList>
            <person name="Kaushik A."/>
        </authorList>
    </citation>
    <scope>NUCLEOTIDE SEQUENCE</scope>
    <source>
        <strain evidence="5">AG6-10EEA</strain>
    </source>
</reference>
<proteinExistence type="predicted"/>
<feature type="region of interest" description="Disordered" evidence="3">
    <location>
        <begin position="83"/>
        <end position="108"/>
    </location>
</feature>
<dbReference type="CDD" id="cd00067">
    <property type="entry name" value="GAL4"/>
    <property type="match status" value="1"/>
</dbReference>
<protein>
    <recommendedName>
        <fullName evidence="4">Zn(2)-C6 fungal-type domain-containing protein</fullName>
    </recommendedName>
</protein>
<dbReference type="Proteomes" id="UP000663853">
    <property type="component" value="Unassembled WGS sequence"/>
</dbReference>
<feature type="domain" description="Zn(2)-C6 fungal-type" evidence="4">
    <location>
        <begin position="12"/>
        <end position="40"/>
    </location>
</feature>
<evidence type="ECO:0000313" key="5">
    <source>
        <dbReference type="EMBL" id="CAE6426531.1"/>
    </source>
</evidence>
<name>A0A8H2XJ47_9AGAM</name>
<sequence>MQKIPPGPIGTSCLTCKRRHKKCDQTRPTCLRCKKGKFECLGYSHNIRDGVPPPSRRLILPMPPIPEPQRNRRFDFARQDEHTGPNISLQATNIPDSRPSTQNISSHSDALTPIERCALSLALRPTESRGDSNLRNATSLRHLITLFTQLPYDPFQPTEVYLNSGSFEESVSAHCYRMVEITYFKPARLQLAQIQRSILSRLHHSNFTRWIMFLCGTVSESFVKGDTSHNQLYSRWIADTEQSIRSTLAGNIDSYEAQNRLGDWLEILLLKTMVVDSSYSYQILHSAVPTFLRMVFSDPALWPLGWDSTSVPLVNIIASTRHELAYFALVDSTSAMAFGFARQIEYNTSFGKAPSTSNPYECVHGSPAEFQVALAEINACRDGSSRARGWQEIELRLSTWQAQPIKYDSGWESWMVVAWLAVQESWRHTLLAYLYMSVCGATSDDERVQSSVRQNFQVLGTVRKQQASDADGDGDVNVPCFLQYLMAGICARNEKHRAIVRKRLGDVCGTRLWLMRGADFVPVLDHLWHGAAVGGHPITWRDYLFSREVALPVAL</sequence>
<dbReference type="Pfam" id="PF00172">
    <property type="entry name" value="Zn_clus"/>
    <property type="match status" value="1"/>
</dbReference>
<dbReference type="InterPro" id="IPR036864">
    <property type="entry name" value="Zn2-C6_fun-type_DNA-bd_sf"/>
</dbReference>
<comment type="subcellular location">
    <subcellularLocation>
        <location evidence="1">Nucleus</location>
    </subcellularLocation>
</comment>
<dbReference type="Pfam" id="PF11951">
    <property type="entry name" value="Fungal_trans_2"/>
    <property type="match status" value="1"/>
</dbReference>
<dbReference type="SUPFAM" id="SSF57701">
    <property type="entry name" value="Zn2/Cys6 DNA-binding domain"/>
    <property type="match status" value="1"/>
</dbReference>
<dbReference type="Gene3D" id="4.10.240.10">
    <property type="entry name" value="Zn(2)-C6 fungal-type DNA-binding domain"/>
    <property type="match status" value="1"/>
</dbReference>
<comment type="caution">
    <text evidence="5">The sequence shown here is derived from an EMBL/GenBank/DDBJ whole genome shotgun (WGS) entry which is preliminary data.</text>
</comment>
<dbReference type="InterPro" id="IPR001138">
    <property type="entry name" value="Zn2Cys6_DnaBD"/>
</dbReference>
<dbReference type="GO" id="GO:0008270">
    <property type="term" value="F:zinc ion binding"/>
    <property type="evidence" value="ECO:0007669"/>
    <property type="project" value="InterPro"/>
</dbReference>
<dbReference type="EMBL" id="CAJMXA010000335">
    <property type="protein sequence ID" value="CAE6426531.1"/>
    <property type="molecule type" value="Genomic_DNA"/>
</dbReference>
<dbReference type="PANTHER" id="PTHR37534">
    <property type="entry name" value="TRANSCRIPTIONAL ACTIVATOR PROTEIN UGA3"/>
    <property type="match status" value="1"/>
</dbReference>